<proteinExistence type="inferred from homology"/>
<dbReference type="Pfam" id="PF19305">
    <property type="entry name" value="MmgE_PrpD_C"/>
    <property type="match status" value="1"/>
</dbReference>
<evidence type="ECO:0000259" key="3">
    <source>
        <dbReference type="Pfam" id="PF19305"/>
    </source>
</evidence>
<dbReference type="InterPro" id="IPR005656">
    <property type="entry name" value="MmgE_PrpD"/>
</dbReference>
<evidence type="ECO:0000313" key="4">
    <source>
        <dbReference type="EMBL" id="TQR88189.1"/>
    </source>
</evidence>
<dbReference type="GO" id="GO:0016829">
    <property type="term" value="F:lyase activity"/>
    <property type="evidence" value="ECO:0007669"/>
    <property type="project" value="InterPro"/>
</dbReference>
<dbReference type="Pfam" id="PF03972">
    <property type="entry name" value="MmgE_PrpD_N"/>
    <property type="match status" value="1"/>
</dbReference>
<comment type="similarity">
    <text evidence="1">Belongs to the PrpD family.</text>
</comment>
<dbReference type="PANTHER" id="PTHR16943:SF8">
    <property type="entry name" value="2-METHYLCITRATE DEHYDRATASE"/>
    <property type="match status" value="1"/>
</dbReference>
<feature type="domain" description="MmgE/PrpD N-terminal" evidence="2">
    <location>
        <begin position="25"/>
        <end position="260"/>
    </location>
</feature>
<dbReference type="Proteomes" id="UP000315759">
    <property type="component" value="Unassembled WGS sequence"/>
</dbReference>
<dbReference type="InterPro" id="IPR042183">
    <property type="entry name" value="MmgE/PrpD_sf_1"/>
</dbReference>
<dbReference type="InterPro" id="IPR045336">
    <property type="entry name" value="MmgE_PrpD_N"/>
</dbReference>
<dbReference type="Gene3D" id="3.30.1330.120">
    <property type="entry name" value="2-methylcitrate dehydratase PrpD"/>
    <property type="match status" value="1"/>
</dbReference>
<sequence length="462" mass="48563">MAGPRVRRKGLPMRANSANRLGQTREMAEFVSCLPARDIPDLAIDRARQAIADLIGVAFAGRRHQIGATMLSYVLDQGARPLAGIIGGGRTTPELAGLANGTFAHALDFDDTNHPLYGHPSCSIVPAILAMGEEFDGTFGLALEAYVVGVEVDAALGGQMMPAHSEAGFHSTATIGTIGAAAAAARMAGLDVDATQRALGIAASRAAGLRVNVGTMTKPLHAGAAAMSGIQAARLAARGWDSHPETLESPIGFCSAFLGADGDRAVDVTAALGQRWSLLHPHGLAIKAYPSCGATHTAIDAALAARADLDGELIDRVRVGVSAKAPQLLIFDRPQTGSEGRFSGHYTVAAALERGRIGLEDFTDSAIRDPGVRSLMERVDVVVDSRHRDGTQYPSTVEVWTVSGRRIERTVELARGKNANPMTETELCAKFESCAGSDRAGLWQSVRHAPIDRKIADVVSTL</sequence>
<gene>
    <name evidence="4" type="ORF">D8S82_03810</name>
</gene>
<accession>A0A544W7K8</accession>
<organism evidence="4 5">
    <name type="scientific">Mycolicibacterium hodleri</name>
    <dbReference type="NCBI Taxonomy" id="49897"/>
    <lineage>
        <taxon>Bacteria</taxon>
        <taxon>Bacillati</taxon>
        <taxon>Actinomycetota</taxon>
        <taxon>Actinomycetes</taxon>
        <taxon>Mycobacteriales</taxon>
        <taxon>Mycobacteriaceae</taxon>
        <taxon>Mycolicibacterium</taxon>
    </lineage>
</organism>
<dbReference type="EMBL" id="VIFX01000003">
    <property type="protein sequence ID" value="TQR88189.1"/>
    <property type="molecule type" value="Genomic_DNA"/>
</dbReference>
<keyword evidence="5" id="KW-1185">Reference proteome</keyword>
<dbReference type="InterPro" id="IPR036148">
    <property type="entry name" value="MmgE/PrpD_sf"/>
</dbReference>
<feature type="domain" description="MmgE/PrpD C-terminal" evidence="3">
    <location>
        <begin position="289"/>
        <end position="436"/>
    </location>
</feature>
<protein>
    <submittedName>
        <fullName evidence="4">MmgE/PrpD family protein</fullName>
    </submittedName>
</protein>
<evidence type="ECO:0000256" key="1">
    <source>
        <dbReference type="ARBA" id="ARBA00006174"/>
    </source>
</evidence>
<dbReference type="PANTHER" id="PTHR16943">
    <property type="entry name" value="2-METHYLCITRATE DEHYDRATASE-RELATED"/>
    <property type="match status" value="1"/>
</dbReference>
<dbReference type="InterPro" id="IPR042188">
    <property type="entry name" value="MmgE/PrpD_sf_2"/>
</dbReference>
<comment type="caution">
    <text evidence="4">The sequence shown here is derived from an EMBL/GenBank/DDBJ whole genome shotgun (WGS) entry which is preliminary data.</text>
</comment>
<dbReference type="InterPro" id="IPR045337">
    <property type="entry name" value="MmgE_PrpD_C"/>
</dbReference>
<evidence type="ECO:0000313" key="5">
    <source>
        <dbReference type="Proteomes" id="UP000315759"/>
    </source>
</evidence>
<dbReference type="Gene3D" id="1.10.4100.10">
    <property type="entry name" value="2-methylcitrate dehydratase PrpD"/>
    <property type="match status" value="1"/>
</dbReference>
<reference evidence="4 5" key="1">
    <citation type="submission" date="2018-10" db="EMBL/GenBank/DDBJ databases">
        <title>Draft genome of Mycobacterium hodleri strain B.</title>
        <authorList>
            <person name="Amande T.J."/>
            <person name="Mcgenity T.J."/>
        </authorList>
    </citation>
    <scope>NUCLEOTIDE SEQUENCE [LARGE SCALE GENOMIC DNA]</scope>
    <source>
        <strain evidence="4 5">B</strain>
    </source>
</reference>
<dbReference type="AlphaFoldDB" id="A0A544W7K8"/>
<evidence type="ECO:0000259" key="2">
    <source>
        <dbReference type="Pfam" id="PF03972"/>
    </source>
</evidence>
<name>A0A544W7K8_9MYCO</name>
<dbReference type="SUPFAM" id="SSF103378">
    <property type="entry name" value="2-methylcitrate dehydratase PrpD"/>
    <property type="match status" value="1"/>
</dbReference>